<evidence type="ECO:0000256" key="1">
    <source>
        <dbReference type="SAM" id="Phobius"/>
    </source>
</evidence>
<keyword evidence="1" id="KW-0812">Transmembrane</keyword>
<dbReference type="PANTHER" id="PTHR41795">
    <property type="entry name" value="EXOPOLYSACCHARIDE SYNTHESIS PROTEIN"/>
    <property type="match status" value="1"/>
</dbReference>
<sequence length="206" mass="22316">MNRNGTNVPVTNLRTMMRSLVLNTEGEDVTVSELLQAIGRRAHGPVFLLLGFLAVSPLTIIPGANWFIATVILVFALQIVIGFRHPWLPKGVTEFKFKRAHLVQGIAGGERYAHMVDALVKPRLTFLTEPPFIQVVALVCVLAALITYPLGLVPFGPLLPSLTVLLFGLALTARDGFVLLLAGCAFGGAVLLVMKLAPRLVALWPF</sequence>
<evidence type="ECO:0000313" key="3">
    <source>
        <dbReference type="Proteomes" id="UP000025061"/>
    </source>
</evidence>
<dbReference type="PATRIC" id="fig|1280951.3.peg.3365"/>
<dbReference type="PANTHER" id="PTHR41795:SF1">
    <property type="entry name" value="EXOPOLYSACCHARIDE SYNTHESIS PROTEIN"/>
    <property type="match status" value="1"/>
</dbReference>
<reference evidence="2 3" key="1">
    <citation type="submission" date="2013-04" db="EMBL/GenBank/DDBJ databases">
        <title>Hyphomonas hirschiana VP5 Genome Sequencing.</title>
        <authorList>
            <person name="Lai Q."/>
            <person name="Shao Z."/>
        </authorList>
    </citation>
    <scope>NUCLEOTIDE SEQUENCE [LARGE SCALE GENOMIC DNA]</scope>
    <source>
        <strain evidence="2 3">VP5</strain>
    </source>
</reference>
<name>A0A059F8L6_9PROT</name>
<keyword evidence="1" id="KW-0472">Membrane</keyword>
<feature type="transmembrane region" description="Helical" evidence="1">
    <location>
        <begin position="154"/>
        <end position="171"/>
    </location>
</feature>
<dbReference type="AlphaFoldDB" id="A0A059F8L6"/>
<organism evidence="2 3">
    <name type="scientific">Hyphomonas hirschiana VP5</name>
    <dbReference type="NCBI Taxonomy" id="1280951"/>
    <lineage>
        <taxon>Bacteria</taxon>
        <taxon>Pseudomonadati</taxon>
        <taxon>Pseudomonadota</taxon>
        <taxon>Alphaproteobacteria</taxon>
        <taxon>Hyphomonadales</taxon>
        <taxon>Hyphomonadaceae</taxon>
        <taxon>Hyphomonas</taxon>
    </lineage>
</organism>
<protein>
    <submittedName>
        <fullName evidence="2">ExoD family protein</fullName>
    </submittedName>
</protein>
<proteinExistence type="predicted"/>
<feature type="transmembrane region" description="Helical" evidence="1">
    <location>
        <begin position="42"/>
        <end position="60"/>
    </location>
</feature>
<feature type="transmembrane region" description="Helical" evidence="1">
    <location>
        <begin position="178"/>
        <end position="197"/>
    </location>
</feature>
<dbReference type="EMBL" id="ARYI01000021">
    <property type="protein sequence ID" value="KCZ86930.1"/>
    <property type="molecule type" value="Genomic_DNA"/>
</dbReference>
<feature type="transmembrane region" description="Helical" evidence="1">
    <location>
        <begin position="131"/>
        <end position="148"/>
    </location>
</feature>
<dbReference type="PIRSF" id="PIRSF033239">
    <property type="entry name" value="ExoD"/>
    <property type="match status" value="1"/>
</dbReference>
<dbReference type="OrthoDB" id="7949130at2"/>
<gene>
    <name evidence="2" type="ORF">HHI_16697</name>
</gene>
<dbReference type="RefSeq" id="WP_011648170.1">
    <property type="nucleotide sequence ID" value="NZ_ARYI01000021.1"/>
</dbReference>
<accession>A0A059F8L6</accession>
<dbReference type="InterPro" id="IPR010331">
    <property type="entry name" value="ExoD"/>
</dbReference>
<dbReference type="Proteomes" id="UP000025061">
    <property type="component" value="Unassembled WGS sequence"/>
</dbReference>
<feature type="transmembrane region" description="Helical" evidence="1">
    <location>
        <begin position="66"/>
        <end position="83"/>
    </location>
</feature>
<evidence type="ECO:0000313" key="2">
    <source>
        <dbReference type="EMBL" id="KCZ86930.1"/>
    </source>
</evidence>
<comment type="caution">
    <text evidence="2">The sequence shown here is derived from an EMBL/GenBank/DDBJ whole genome shotgun (WGS) entry which is preliminary data.</text>
</comment>
<dbReference type="Pfam" id="PF06055">
    <property type="entry name" value="ExoD"/>
    <property type="match status" value="1"/>
</dbReference>
<keyword evidence="3" id="KW-1185">Reference proteome</keyword>
<keyword evidence="1" id="KW-1133">Transmembrane helix</keyword>